<keyword evidence="3" id="KW-0675">Receptor</keyword>
<accession>A0AAW8H8W0</accession>
<dbReference type="PROSITE" id="PS50104">
    <property type="entry name" value="TIR"/>
    <property type="match status" value="1"/>
</dbReference>
<evidence type="ECO:0000259" key="2">
    <source>
        <dbReference type="PROSITE" id="PS50104"/>
    </source>
</evidence>
<dbReference type="InterPro" id="IPR000157">
    <property type="entry name" value="TIR_dom"/>
</dbReference>
<dbReference type="GO" id="GO:0007165">
    <property type="term" value="P:signal transduction"/>
    <property type="evidence" value="ECO:0007669"/>
    <property type="project" value="InterPro"/>
</dbReference>
<dbReference type="SUPFAM" id="SSF52200">
    <property type="entry name" value="Toll/Interleukin receptor TIR domain"/>
    <property type="match status" value="1"/>
</dbReference>
<dbReference type="InterPro" id="IPR035897">
    <property type="entry name" value="Toll_tir_struct_dom_sf"/>
</dbReference>
<evidence type="ECO:0000313" key="3">
    <source>
        <dbReference type="EMBL" id="MDQ2256167.1"/>
    </source>
</evidence>
<protein>
    <submittedName>
        <fullName evidence="3">Toll/interleukin-1 receptor domain-containing protein</fullName>
    </submittedName>
</protein>
<keyword evidence="4" id="KW-1185">Reference proteome</keyword>
<reference evidence="3 4" key="1">
    <citation type="submission" date="2023-08" db="EMBL/GenBank/DDBJ databases">
        <authorList>
            <person name="Dale J."/>
        </authorList>
    </citation>
    <scope>NUCLEOTIDE SEQUENCE [LARGE SCALE GENOMIC DNA]</scope>
    <source>
        <strain evidence="3 4">2023EL-00788</strain>
    </source>
</reference>
<feature type="region of interest" description="Disordered" evidence="1">
    <location>
        <begin position="929"/>
        <end position="948"/>
    </location>
</feature>
<dbReference type="AlphaFoldDB" id="A0AAW8H8W0"/>
<feature type="domain" description="TIR" evidence="2">
    <location>
        <begin position="29"/>
        <end position="172"/>
    </location>
</feature>
<name>A0AAW8H8W0_9ENTR</name>
<dbReference type="RefSeq" id="WP_306683723.1">
    <property type="nucleotide sequence ID" value="NZ_JAVDKR010000006.1"/>
</dbReference>
<sequence>MLNYHSPSENISESKKVILHGGGGWARNFGYDIFISFALGPQPRGTRGYASDMARKLREQGFTVFFSEDEAPVGNELNHTLRRALERSRLLLVIANKETLDDPRWVRTEVEEFTRRHPRRPVVTININHALPKDDTKNTVSEWLPFRGRIWVDESRDACLAGQVSDAVIERVITAPRAVRSLTRLRYTIASIIMVFAGVSVLALMQRTEAINQRNSAQHALLSSAAKQATLQSQNGRAQEGWTQLVNVLRDIQPNVDGPLPEDFLRAALTTLTENRLGPALTFDKAKAAALKADEFETPVVPVAKFDANSQKVAVAVDRNVGVWSTKDGMRILQTSLVVKPQIITFTDSGSLLIVEGREVDEDSGESDTPARAFAIDLRSGKISELPLMLCLRMVPCIAKDASVKKLLPLTAFTGVDELQKGNSKRAAGYLVNEAKNKTLLGVSSERYYVLRDIDRKGNPQSEYLWVFDTITRGIRRMTVESNEAVQVSVATHNPLFVISSPLDSRISLYRIENGNTENMLPTLNHLNDFQARYSAGITDVVINADGTTLGFENNNWGTGTGNGRARAVLLNLQTGKEIWAREDVYGKIIWGNDIAALETTDGSTHLIASQTGMTWFSTPDSPAVFSSNGQMLLTLPYKNNKDNSLWPNLQLVETLPVSRFSNGLKPASLRSICSEPEFLTLSERYDRIWNQNDWHRIKTPEMMSKEFFSPMVNYTTLMLTHEASKWQVYDSSQPSSQQQEEEEEGLPVMTQEEVIQKYPLLTGIVRAGYDGRINKSVSPDAKWIGLIQNNQGDENNPYQDKRCEGWATWQLYSTEGNKLIRHGCVTGDSPGSNFLPAIQFFEGIDVADQKGNFAVIPVDTCNYQIVRTEDFSVVGEVTPVLGNDVQFTYLEQGLFGVMSRDWYGETTAYQLYDIKNKETGPVFALATAARTEDEKKPTEKGDPEKFNNTVGLLYPTDYLEKEYDSSDGSDLTEMDANWHEMKIGNRGENTVILGVPVWGERLKEKLRQDVQHSASEQNRQSPP</sequence>
<dbReference type="Pfam" id="PF13676">
    <property type="entry name" value="TIR_2"/>
    <property type="match status" value="1"/>
</dbReference>
<proteinExistence type="predicted"/>
<gene>
    <name evidence="3" type="ORF">RBJ67_08400</name>
</gene>
<dbReference type="Gene3D" id="3.40.50.10140">
    <property type="entry name" value="Toll/interleukin-1 receptor homology (TIR) domain"/>
    <property type="match status" value="1"/>
</dbReference>
<evidence type="ECO:0000256" key="1">
    <source>
        <dbReference type="SAM" id="MobiDB-lite"/>
    </source>
</evidence>
<organism evidence="3 4">
    <name type="scientific">Enterobacter soli</name>
    <dbReference type="NCBI Taxonomy" id="885040"/>
    <lineage>
        <taxon>Bacteria</taxon>
        <taxon>Pseudomonadati</taxon>
        <taxon>Pseudomonadota</taxon>
        <taxon>Gammaproteobacteria</taxon>
        <taxon>Enterobacterales</taxon>
        <taxon>Enterobacteriaceae</taxon>
        <taxon>Enterobacter</taxon>
    </lineage>
</organism>
<dbReference type="EMBL" id="JAVDKS010000003">
    <property type="protein sequence ID" value="MDQ2256167.1"/>
    <property type="molecule type" value="Genomic_DNA"/>
</dbReference>
<dbReference type="SUPFAM" id="SSF82171">
    <property type="entry name" value="DPP6 N-terminal domain-like"/>
    <property type="match status" value="1"/>
</dbReference>
<dbReference type="Proteomes" id="UP001225042">
    <property type="component" value="Unassembled WGS sequence"/>
</dbReference>
<comment type="caution">
    <text evidence="3">The sequence shown here is derived from an EMBL/GenBank/DDBJ whole genome shotgun (WGS) entry which is preliminary data.</text>
</comment>
<feature type="compositionally biased region" description="Basic and acidic residues" evidence="1">
    <location>
        <begin position="931"/>
        <end position="946"/>
    </location>
</feature>
<evidence type="ECO:0000313" key="4">
    <source>
        <dbReference type="Proteomes" id="UP001225042"/>
    </source>
</evidence>